<keyword evidence="2" id="KW-1185">Reference proteome</keyword>
<dbReference type="EMBL" id="BLLF01001308">
    <property type="protein sequence ID" value="GFH18494.1"/>
    <property type="molecule type" value="Genomic_DNA"/>
</dbReference>
<reference evidence="1 2" key="1">
    <citation type="submission" date="2020-02" db="EMBL/GenBank/DDBJ databases">
        <title>Draft genome sequence of Haematococcus lacustris strain NIES-144.</title>
        <authorList>
            <person name="Morimoto D."/>
            <person name="Nakagawa S."/>
            <person name="Yoshida T."/>
            <person name="Sawayama S."/>
        </authorList>
    </citation>
    <scope>NUCLEOTIDE SEQUENCE [LARGE SCALE GENOMIC DNA]</scope>
    <source>
        <strain evidence="1 2">NIES-144</strain>
    </source>
</reference>
<name>A0A699ZI20_HAELA</name>
<evidence type="ECO:0000313" key="1">
    <source>
        <dbReference type="EMBL" id="GFH18494.1"/>
    </source>
</evidence>
<accession>A0A699ZI20</accession>
<sequence>MPAFLNTDTQPLCVSSAIFASSSASLKRTKSSIEGGGLGLADYCPGATRGPAAAAACGTVVCVVAIALSHVSGNSVGGRRPCHERTHAMREP</sequence>
<dbReference type="Proteomes" id="UP000485058">
    <property type="component" value="Unassembled WGS sequence"/>
</dbReference>
<protein>
    <submittedName>
        <fullName evidence="1">Uncharacterized protein</fullName>
    </submittedName>
</protein>
<dbReference type="AlphaFoldDB" id="A0A699ZI20"/>
<gene>
    <name evidence="1" type="ORF">HaLaN_15311</name>
</gene>
<proteinExistence type="predicted"/>
<evidence type="ECO:0000313" key="2">
    <source>
        <dbReference type="Proteomes" id="UP000485058"/>
    </source>
</evidence>
<comment type="caution">
    <text evidence="1">The sequence shown here is derived from an EMBL/GenBank/DDBJ whole genome shotgun (WGS) entry which is preliminary data.</text>
</comment>
<organism evidence="1 2">
    <name type="scientific">Haematococcus lacustris</name>
    <name type="common">Green alga</name>
    <name type="synonym">Haematococcus pluvialis</name>
    <dbReference type="NCBI Taxonomy" id="44745"/>
    <lineage>
        <taxon>Eukaryota</taxon>
        <taxon>Viridiplantae</taxon>
        <taxon>Chlorophyta</taxon>
        <taxon>core chlorophytes</taxon>
        <taxon>Chlorophyceae</taxon>
        <taxon>CS clade</taxon>
        <taxon>Chlamydomonadales</taxon>
        <taxon>Haematococcaceae</taxon>
        <taxon>Haematococcus</taxon>
    </lineage>
</organism>